<dbReference type="EMBL" id="AHFL01000083">
    <property type="protein sequence ID" value="EOO58624.1"/>
    <property type="molecule type" value="Genomic_DNA"/>
</dbReference>
<sequence length="43" mass="4740">MSEALYNIAGDLQEELQNLQVEDDNLNTIDRICDSGTFGGSFC</sequence>
<protein>
    <submittedName>
        <fullName evidence="2">Uncharacterized protein</fullName>
    </submittedName>
</protein>
<dbReference type="AlphaFoldDB" id="A0A9W5V5N2"/>
<feature type="coiled-coil region" evidence="1">
    <location>
        <begin position="2"/>
        <end position="29"/>
    </location>
</feature>
<reference evidence="2 3" key="1">
    <citation type="submission" date="2012-12" db="EMBL/GenBank/DDBJ databases">
        <title>The Genome Sequence of Bacillus cereus VD196.</title>
        <authorList>
            <consortium name="The Broad Institute Genome Sequencing Platform"/>
            <consortium name="The Broad Institute Genome Sequencing Center for Infectious Disease"/>
            <person name="Feldgarden M."/>
            <person name="Van der Auwera G.A."/>
            <person name="Mahillon J."/>
            <person name="Duprez V."/>
            <person name="Timmery S."/>
            <person name="Mattelet C."/>
            <person name="Dierick K."/>
            <person name="Sun M."/>
            <person name="Yu Z."/>
            <person name="Zhu L."/>
            <person name="Hu X."/>
            <person name="Shank E.B."/>
            <person name="Swiecicka I."/>
            <person name="Hansen B.M."/>
            <person name="Andrup L."/>
            <person name="Walker B."/>
            <person name="Young S.K."/>
            <person name="Zeng Q."/>
            <person name="Gargeya S."/>
            <person name="Fitzgerald M."/>
            <person name="Haas B."/>
            <person name="Abouelleil A."/>
            <person name="Alvarado L."/>
            <person name="Arachchi H.M."/>
            <person name="Berlin A.M."/>
            <person name="Chapman S.B."/>
            <person name="Dewar J."/>
            <person name="Goldberg J."/>
            <person name="Griggs A."/>
            <person name="Gujja S."/>
            <person name="Hansen M."/>
            <person name="Howarth C."/>
            <person name="Imamovic A."/>
            <person name="Larimer J."/>
            <person name="McCowan C."/>
            <person name="Murphy C."/>
            <person name="Neiman D."/>
            <person name="Pearson M."/>
            <person name="Priest M."/>
            <person name="Roberts A."/>
            <person name="Saif S."/>
            <person name="Shea T."/>
            <person name="Sisk P."/>
            <person name="Sykes S."/>
            <person name="Wortman J."/>
            <person name="Nusbaum C."/>
            <person name="Birren B."/>
        </authorList>
    </citation>
    <scope>NUCLEOTIDE SEQUENCE [LARGE SCALE GENOMIC DNA]</scope>
    <source>
        <strain evidence="2 3">VD196</strain>
    </source>
</reference>
<keyword evidence="1" id="KW-0175">Coiled coil</keyword>
<comment type="caution">
    <text evidence="2">The sequence shown here is derived from an EMBL/GenBank/DDBJ whole genome shotgun (WGS) entry which is preliminary data.</text>
</comment>
<accession>A0A9W5V5N2</accession>
<evidence type="ECO:0000313" key="2">
    <source>
        <dbReference type="EMBL" id="EOO58624.1"/>
    </source>
</evidence>
<organism evidence="2 3">
    <name type="scientific">Bacillus cereus VD196</name>
    <dbReference type="NCBI Taxonomy" id="1053243"/>
    <lineage>
        <taxon>Bacteria</taxon>
        <taxon>Bacillati</taxon>
        <taxon>Bacillota</taxon>
        <taxon>Bacilli</taxon>
        <taxon>Bacillales</taxon>
        <taxon>Bacillaceae</taxon>
        <taxon>Bacillus</taxon>
        <taxon>Bacillus cereus group</taxon>
    </lineage>
</organism>
<gene>
    <name evidence="2" type="ORF">IKE_06239</name>
</gene>
<evidence type="ECO:0000313" key="3">
    <source>
        <dbReference type="Proteomes" id="UP000014023"/>
    </source>
</evidence>
<dbReference type="Proteomes" id="UP000014023">
    <property type="component" value="Unassembled WGS sequence"/>
</dbReference>
<dbReference type="RefSeq" id="WP_002184401.1">
    <property type="nucleotide sequence ID" value="NZ_KB976272.1"/>
</dbReference>
<name>A0A9W5V5N2_BACCE</name>
<proteinExistence type="predicted"/>
<evidence type="ECO:0000256" key="1">
    <source>
        <dbReference type="SAM" id="Coils"/>
    </source>
</evidence>